<evidence type="ECO:0000256" key="9">
    <source>
        <dbReference type="ARBA" id="ARBA00022842"/>
    </source>
</evidence>
<evidence type="ECO:0000256" key="7">
    <source>
        <dbReference type="ARBA" id="ARBA00022723"/>
    </source>
</evidence>
<dbReference type="Pfam" id="PF21315">
    <property type="entry name" value="FAN1_HTH"/>
    <property type="match status" value="1"/>
</dbReference>
<keyword evidence="10" id="KW-0464">Manganese</keyword>
<dbReference type="SMART" id="SM00990">
    <property type="entry name" value="VRR_NUC"/>
    <property type="match status" value="1"/>
</dbReference>
<evidence type="ECO:0000256" key="5">
    <source>
        <dbReference type="ARBA" id="ARBA00012029"/>
    </source>
</evidence>
<dbReference type="EMBL" id="CP002039">
    <property type="protein sequence ID" value="ADJ62812.1"/>
    <property type="molecule type" value="Genomic_DNA"/>
</dbReference>
<keyword evidence="9" id="KW-0460">Magnesium</keyword>
<feature type="domain" description="VRR-NUC" evidence="11">
    <location>
        <begin position="432"/>
        <end position="546"/>
    </location>
</feature>
<dbReference type="EC" id="3.1.4.1" evidence="5"/>
<organism evidence="12 13">
    <name type="scientific">Herbaspirillum seropedicae (strain SmR1)</name>
    <dbReference type="NCBI Taxonomy" id="757424"/>
    <lineage>
        <taxon>Bacteria</taxon>
        <taxon>Pseudomonadati</taxon>
        <taxon>Pseudomonadota</taxon>
        <taxon>Betaproteobacteria</taxon>
        <taxon>Burkholderiales</taxon>
        <taxon>Oxalobacteraceae</taxon>
        <taxon>Herbaspirillum</taxon>
    </lineage>
</organism>
<dbReference type="FunFam" id="3.40.1350.10:FF:000024">
    <property type="entry name" value="Fanconi-associated nuclease"/>
    <property type="match status" value="1"/>
</dbReference>
<evidence type="ECO:0000256" key="3">
    <source>
        <dbReference type="ARBA" id="ARBA00001946"/>
    </source>
</evidence>
<proteinExistence type="inferred from homology"/>
<dbReference type="OrthoDB" id="9803913at2"/>
<dbReference type="AlphaFoldDB" id="D8INZ2"/>
<evidence type="ECO:0000256" key="2">
    <source>
        <dbReference type="ARBA" id="ARBA00001936"/>
    </source>
</evidence>
<dbReference type="KEGG" id="hse:Hsero_1296"/>
<evidence type="ECO:0000256" key="1">
    <source>
        <dbReference type="ARBA" id="ARBA00000983"/>
    </source>
</evidence>
<dbReference type="InterPro" id="IPR033315">
    <property type="entry name" value="Fan1-like"/>
</dbReference>
<dbReference type="RefSeq" id="WP_013233317.1">
    <property type="nucleotide sequence ID" value="NC_014323.1"/>
</dbReference>
<comment type="cofactor">
    <cofactor evidence="3">
        <name>Mg(2+)</name>
        <dbReference type="ChEBI" id="CHEBI:18420"/>
    </cofactor>
</comment>
<dbReference type="Proteomes" id="UP000000329">
    <property type="component" value="Chromosome"/>
</dbReference>
<dbReference type="PANTHER" id="PTHR15749:SF4">
    <property type="entry name" value="FANCONI-ASSOCIATED NUCLEASE 1"/>
    <property type="match status" value="1"/>
</dbReference>
<dbReference type="eggNOG" id="COG2176">
    <property type="taxonomic scope" value="Bacteria"/>
</dbReference>
<dbReference type="STRING" id="757424.Hsero_1296"/>
<dbReference type="HOGENOM" id="CLU_036183_0_0_4"/>
<evidence type="ECO:0000313" key="13">
    <source>
        <dbReference type="Proteomes" id="UP000000329"/>
    </source>
</evidence>
<dbReference type="GO" id="GO:0004528">
    <property type="term" value="F:phosphodiesterase I activity"/>
    <property type="evidence" value="ECO:0007669"/>
    <property type="project" value="UniProtKB-EC"/>
</dbReference>
<evidence type="ECO:0000256" key="8">
    <source>
        <dbReference type="ARBA" id="ARBA00022801"/>
    </source>
</evidence>
<accession>D8INZ2</accession>
<sequence length="551" mass="63222">MPSARPFYYLDNFQQVLDWLAQRCADLLDLRERQFIVAFPGLPLPSRALFVRMMMRKGELFRSGRLDYPEIGCPLEAAKGLPEDWVERDAALTLEQFFSLSTKPELVRAFALTGAQRAARKTDLLAQLAADPAWDQARVLRQWCRQGDELALRLRVQDLCDRLRLMFFGNLRQDWSEFVLADLGRFRYERVALSPEARGFRQRSDVDHYLRLHACSEALEAGEDAADVMAALTVAAPAEGHDNPWLQSRYERLLFKLGQHLEKQGHWPQAHAVYARCPYPGARGRAMRVLEKQGRYAQAYALFQAAQAAPESEAERQHLQRIGPRLTRQLGYPPMVRVRTLPPQRLDLVLAMQAGQGVEAAVRAHLQAPDAPVFYVENTLATALFGLLCWDAIFAAIPGAFFHPFQREPADLHSADFHARRREAFAHCLARLDQERHREAILAAYEDKQGVLSPFVSWGAISRGLLVLALDCIPAWHLKHWCLRILEDVRENRSGFPDLIQFWPQQRRYRMIEVKGPGDRLQDNQQRWLAFCAQHQMPVAVCYLQWQQQVA</sequence>
<dbReference type="InterPro" id="IPR014883">
    <property type="entry name" value="VRR_NUC"/>
</dbReference>
<evidence type="ECO:0000313" key="12">
    <source>
        <dbReference type="EMBL" id="ADJ62812.1"/>
    </source>
</evidence>
<keyword evidence="6" id="KW-0540">Nuclease</keyword>
<dbReference type="GO" id="GO:0046872">
    <property type="term" value="F:metal ion binding"/>
    <property type="evidence" value="ECO:0007669"/>
    <property type="project" value="UniProtKB-KW"/>
</dbReference>
<dbReference type="InterPro" id="IPR049125">
    <property type="entry name" value="FAN1-like_WH"/>
</dbReference>
<comment type="similarity">
    <text evidence="4">Belongs to the FAN1 family.</text>
</comment>
<reference evidence="12 13" key="1">
    <citation type="submission" date="2010-04" db="EMBL/GenBank/DDBJ databases">
        <title>The genome of Herbaspirillum seropedicae SmR1, an endophytic, nitrogen-fixing, plant-growth promoting beta-Proteobacteria.</title>
        <authorList>
            <person name="Pedrosa F.O."/>
            <person name="Monteiro R.A."/>
            <person name="Wassem R."/>
            <person name="Cruz L.M."/>
            <person name="Ayub R.A."/>
            <person name="Colauto N.B."/>
            <person name="Fernandez M.A."/>
            <person name="Fungaro M.H.P."/>
            <person name="Grisard E.C."/>
            <person name="Hungria M."/>
            <person name="Madeira H.M.F."/>
            <person name="Nodari R.O."/>
            <person name="Osaku C.A."/>
            <person name="Petzl-Erler M.L."/>
            <person name="Terenzi H."/>
            <person name="Vieira L.G.E."/>
            <person name="Almeida M.I.M."/>
            <person name="Alves L.R."/>
            <person name="Arantes O.M.N."/>
            <person name="Balsanelli E."/>
            <person name="Barcellos F.G."/>
            <person name="Baura V.A."/>
            <person name="Binde D.R."/>
            <person name="Campo R.J."/>
            <person name="Chubatsu L.S."/>
            <person name="Chueire L.M.O."/>
            <person name="Ciferri R.R."/>
            <person name="Correa L.C."/>
            <person name="da Conceicao Silva J.L."/>
            <person name="Dabul A.N.G."/>
            <person name="Dambros B.P."/>
            <person name="Faoro H."/>
            <person name="Favetti A."/>
            <person name="Friedermann G."/>
            <person name="Furlaneto M.C."/>
            <person name="Gasques L.S."/>
            <person name="Gimenes C.C.T."/>
            <person name="Gioppo N.M.R."/>
            <person name="Glienke-Blanco C."/>
            <person name="Godoy L.P."/>
            <person name="Guerra M.P."/>
            <person name="Karp S."/>
            <person name="Kava-Cordeiro V."/>
            <person name="Margarido V.P."/>
            <person name="Mathioni S.M."/>
            <person name="Menck-Soares M.A."/>
            <person name="Murace N.K."/>
            <person name="Nicolas M.F."/>
            <person name="Oliveira C.E.C."/>
            <person name="Pagnan N.A.B."/>
            <person name="Pamphile J.A."/>
            <person name="Patussi E.V."/>
            <person name="Pereira L.F.P."/>
            <person name="Pereira-Ferrari L."/>
            <person name="Pinto F.G.S."/>
            <person name="Precoma C."/>
            <person name="Prioli A.J."/>
            <person name="Prioli S.M.A.P."/>
            <person name="Raittz R.T."/>
            <person name="Ramos H.J.O."/>
            <person name="Ribeiro E.M.S.F."/>
            <person name="Rigo L.U."/>
            <person name="Rocha C.L.M.S.C."/>
            <person name="Rocha S.N."/>
            <person name="Santos K."/>
            <person name="Satori D."/>
            <person name="Silva A.G."/>
            <person name="Simao R.C.G."/>
            <person name="Soares M.A.M."/>
            <person name="Souza E.M."/>
            <person name="Steffens M.B.R."/>
            <person name="Steindel M."/>
            <person name="Tadra-Sfeir M.Z."/>
            <person name="Takahashi E.K."/>
            <person name="Torres R.A."/>
            <person name="Valle J.S."/>
            <person name="Vernal J.I."/>
            <person name="Vilas-Boas L.A."/>
            <person name="Watanabe M.A.E."/>
            <person name="Weiss V.A."/>
            <person name="Yates M.A."/>
            <person name="Souza E.M."/>
        </authorList>
    </citation>
    <scope>NUCLEOTIDE SEQUENCE [LARGE SCALE GENOMIC DNA]</scope>
    <source>
        <strain evidence="12 13">SmR1</strain>
    </source>
</reference>
<protein>
    <recommendedName>
        <fullName evidence="5">phosphodiesterase I</fullName>
        <ecNumber evidence="5">3.1.4.1</ecNumber>
    </recommendedName>
</protein>
<dbReference type="InterPro" id="IPR011856">
    <property type="entry name" value="tRNA_endonuc-like_dom_sf"/>
</dbReference>
<dbReference type="GO" id="GO:0003676">
    <property type="term" value="F:nucleic acid binding"/>
    <property type="evidence" value="ECO:0007669"/>
    <property type="project" value="InterPro"/>
</dbReference>
<evidence type="ECO:0000256" key="6">
    <source>
        <dbReference type="ARBA" id="ARBA00022722"/>
    </source>
</evidence>
<dbReference type="Pfam" id="PF08774">
    <property type="entry name" value="VRR_NUC"/>
    <property type="match status" value="1"/>
</dbReference>
<dbReference type="InterPro" id="IPR040603">
    <property type="entry name" value="FAN1_SAP_bact"/>
</dbReference>
<evidence type="ECO:0000256" key="4">
    <source>
        <dbReference type="ARBA" id="ARBA00005533"/>
    </source>
</evidence>
<evidence type="ECO:0000259" key="11">
    <source>
        <dbReference type="SMART" id="SM00990"/>
    </source>
</evidence>
<dbReference type="GO" id="GO:0036297">
    <property type="term" value="P:interstrand cross-link repair"/>
    <property type="evidence" value="ECO:0007669"/>
    <property type="project" value="InterPro"/>
</dbReference>
<dbReference type="PANTHER" id="PTHR15749">
    <property type="entry name" value="FANCONI-ASSOCIATED NUCLEASE 1"/>
    <property type="match status" value="1"/>
</dbReference>
<keyword evidence="13" id="KW-1185">Reference proteome</keyword>
<gene>
    <name evidence="12" type="ordered locus">Hsero_1296</name>
</gene>
<evidence type="ECO:0000256" key="10">
    <source>
        <dbReference type="ARBA" id="ARBA00023211"/>
    </source>
</evidence>
<comment type="catalytic activity">
    <reaction evidence="1">
        <text>Hydrolytically removes 5'-nucleotides successively from the 3'-hydroxy termini of 3'-hydroxy-terminated oligonucleotides.</text>
        <dbReference type="EC" id="3.1.4.1"/>
    </reaction>
</comment>
<name>D8INZ2_HERSS</name>
<dbReference type="Gene3D" id="3.40.1350.10">
    <property type="match status" value="1"/>
</dbReference>
<dbReference type="GeneID" id="29391586"/>
<comment type="cofactor">
    <cofactor evidence="2">
        <name>Mn(2+)</name>
        <dbReference type="ChEBI" id="CHEBI:29035"/>
    </cofactor>
</comment>
<dbReference type="Pfam" id="PF18081">
    <property type="entry name" value="FANC_SAP"/>
    <property type="match status" value="1"/>
</dbReference>
<keyword evidence="7" id="KW-0479">Metal-binding</keyword>
<keyword evidence="8" id="KW-0378">Hydrolase</keyword>